<dbReference type="EMBL" id="BKCJ011080975">
    <property type="protein sequence ID" value="GFC81726.1"/>
    <property type="molecule type" value="Genomic_DNA"/>
</dbReference>
<name>A0A699R7X6_TANCI</name>
<protein>
    <submittedName>
        <fullName evidence="1">Uncharacterized protein</fullName>
    </submittedName>
</protein>
<dbReference type="AlphaFoldDB" id="A0A699R7X6"/>
<reference evidence="1" key="1">
    <citation type="journal article" date="2019" name="Sci. Rep.">
        <title>Draft genome of Tanacetum cinerariifolium, the natural source of mosquito coil.</title>
        <authorList>
            <person name="Yamashiro T."/>
            <person name="Shiraishi A."/>
            <person name="Satake H."/>
            <person name="Nakayama K."/>
        </authorList>
    </citation>
    <scope>NUCLEOTIDE SEQUENCE</scope>
</reference>
<organism evidence="1">
    <name type="scientific">Tanacetum cinerariifolium</name>
    <name type="common">Dalmatian daisy</name>
    <name type="synonym">Chrysanthemum cinerariifolium</name>
    <dbReference type="NCBI Taxonomy" id="118510"/>
    <lineage>
        <taxon>Eukaryota</taxon>
        <taxon>Viridiplantae</taxon>
        <taxon>Streptophyta</taxon>
        <taxon>Embryophyta</taxon>
        <taxon>Tracheophyta</taxon>
        <taxon>Spermatophyta</taxon>
        <taxon>Magnoliopsida</taxon>
        <taxon>eudicotyledons</taxon>
        <taxon>Gunneridae</taxon>
        <taxon>Pentapetalae</taxon>
        <taxon>asterids</taxon>
        <taxon>campanulids</taxon>
        <taxon>Asterales</taxon>
        <taxon>Asteraceae</taxon>
        <taxon>Asteroideae</taxon>
        <taxon>Anthemideae</taxon>
        <taxon>Anthemidinae</taxon>
        <taxon>Tanacetum</taxon>
    </lineage>
</organism>
<comment type="caution">
    <text evidence="1">The sequence shown here is derived from an EMBL/GenBank/DDBJ whole genome shotgun (WGS) entry which is preliminary data.</text>
</comment>
<proteinExistence type="predicted"/>
<accession>A0A699R7X6</accession>
<evidence type="ECO:0000313" key="1">
    <source>
        <dbReference type="EMBL" id="GFC81726.1"/>
    </source>
</evidence>
<gene>
    <name evidence="1" type="ORF">Tci_853696</name>
</gene>
<sequence length="115" mass="13233">MMDDISDQKVPIPDLTITRVPNQEKSLDLLSHRGLKIFQLSDKCPMMIHEKNIPILDVPLFYFYPHGGNWVKLSDLKQALHGRHPMLILVVEFLDFEDLCSRFFPSITGSSLPQL</sequence>